<proteinExistence type="predicted"/>
<protein>
    <submittedName>
        <fullName evidence="1">Uncharacterized protein</fullName>
    </submittedName>
</protein>
<sequence length="114" mass="12273">MTLTEYFAEFQNAVALDARYPITSQVAAELAAGHSIGLSIDQMRAFLARRTAISNVAVALVGHTLSPEQIARIDMARAGEAVFPKDVIASAFSPEEIRPNMHSKVFGEESPRGA</sequence>
<dbReference type="EMBL" id="JAVDWE010000019">
    <property type="protein sequence ID" value="MDR7097071.1"/>
    <property type="molecule type" value="Genomic_DNA"/>
</dbReference>
<name>A0ABU1VHV9_9BURK</name>
<reference evidence="1 2" key="1">
    <citation type="submission" date="2023-07" db="EMBL/GenBank/DDBJ databases">
        <title>Sorghum-associated microbial communities from plants grown in Nebraska, USA.</title>
        <authorList>
            <person name="Schachtman D."/>
        </authorList>
    </citation>
    <scope>NUCLEOTIDE SEQUENCE [LARGE SCALE GENOMIC DNA]</scope>
    <source>
        <strain evidence="1 2">BE240</strain>
    </source>
</reference>
<gene>
    <name evidence="1" type="ORF">J2X09_004844</name>
</gene>
<evidence type="ECO:0000313" key="2">
    <source>
        <dbReference type="Proteomes" id="UP001265550"/>
    </source>
</evidence>
<dbReference type="Proteomes" id="UP001265550">
    <property type="component" value="Unassembled WGS sequence"/>
</dbReference>
<evidence type="ECO:0000313" key="1">
    <source>
        <dbReference type="EMBL" id="MDR7097071.1"/>
    </source>
</evidence>
<organism evidence="1 2">
    <name type="scientific">Hydrogenophaga laconesensis</name>
    <dbReference type="NCBI Taxonomy" id="1805971"/>
    <lineage>
        <taxon>Bacteria</taxon>
        <taxon>Pseudomonadati</taxon>
        <taxon>Pseudomonadota</taxon>
        <taxon>Betaproteobacteria</taxon>
        <taxon>Burkholderiales</taxon>
        <taxon>Comamonadaceae</taxon>
        <taxon>Hydrogenophaga</taxon>
    </lineage>
</organism>
<dbReference type="RefSeq" id="WP_310309631.1">
    <property type="nucleotide sequence ID" value="NZ_JAVDWE010000019.1"/>
</dbReference>
<accession>A0ABU1VHV9</accession>
<keyword evidence="2" id="KW-1185">Reference proteome</keyword>
<comment type="caution">
    <text evidence="1">The sequence shown here is derived from an EMBL/GenBank/DDBJ whole genome shotgun (WGS) entry which is preliminary data.</text>
</comment>